<name>A0A1F6A1B8_9BACT</name>
<keyword evidence="2 4" id="KW-0560">Oxidoreductase</keyword>
<accession>A0A1F6A1B8</accession>
<dbReference type="Pfam" id="PF02826">
    <property type="entry name" value="2-Hacid_dh_C"/>
    <property type="match status" value="1"/>
</dbReference>
<keyword evidence="3" id="KW-0520">NAD</keyword>
<evidence type="ECO:0000256" key="3">
    <source>
        <dbReference type="ARBA" id="ARBA00023027"/>
    </source>
</evidence>
<evidence type="ECO:0000259" key="6">
    <source>
        <dbReference type="Pfam" id="PF02826"/>
    </source>
</evidence>
<reference evidence="7 8" key="1">
    <citation type="journal article" date="2016" name="Nat. Commun.">
        <title>Thousands of microbial genomes shed light on interconnected biogeochemical processes in an aquifer system.</title>
        <authorList>
            <person name="Anantharaman K."/>
            <person name="Brown C.T."/>
            <person name="Hug L.A."/>
            <person name="Sharon I."/>
            <person name="Castelle C.J."/>
            <person name="Probst A.J."/>
            <person name="Thomas B.C."/>
            <person name="Singh A."/>
            <person name="Wilkins M.J."/>
            <person name="Karaoz U."/>
            <person name="Brodie E.L."/>
            <person name="Williams K.H."/>
            <person name="Hubbard S.S."/>
            <person name="Banfield J.F."/>
        </authorList>
    </citation>
    <scope>NUCLEOTIDE SEQUENCE [LARGE SCALE GENOMIC DNA]</scope>
</reference>
<dbReference type="InterPro" id="IPR036291">
    <property type="entry name" value="NAD(P)-bd_dom_sf"/>
</dbReference>
<gene>
    <name evidence="7" type="ORF">A2721_01635</name>
</gene>
<evidence type="ECO:0000256" key="4">
    <source>
        <dbReference type="RuleBase" id="RU003719"/>
    </source>
</evidence>
<protein>
    <recommendedName>
        <fullName evidence="9">D-glycerate dehydrogenase</fullName>
    </recommendedName>
</protein>
<dbReference type="InterPro" id="IPR050223">
    <property type="entry name" value="D-isomer_2-hydroxyacid_DH"/>
</dbReference>
<organism evidence="7 8">
    <name type="scientific">Candidatus Gottesmanbacteria bacterium RIFCSPHIGHO2_01_FULL_47_48</name>
    <dbReference type="NCBI Taxonomy" id="1798381"/>
    <lineage>
        <taxon>Bacteria</taxon>
        <taxon>Candidatus Gottesmaniibacteriota</taxon>
    </lineage>
</organism>
<sequence length="324" mass="35132">MKVCVTRKIPGPAVDLLQQAGHEVLAFPEDRVQTLEELKQFVAGADAILSLLTDKVTGEVMDAAGKQLKIVANYAVGFDNVDLEAAKQRSIFVTNTPGGFEMAVAEHTIALMLAVARHIVEGDAYVRAGKYVQWEPELFMGTELFGKTLGVVGMGRIGLTVAKAAKFGFGMKIAYHAHKQIADSNEQLGAEFYDDLEKMLEISDVVSLHVPLTAETRHLISKKELSSMKKSAILINTARGAVVDEMSLCEALRERWIAGAGLDVFEDETPIVSETEKVLYGLPNVVLTPHIASATVEARTEMSRMAAQNIIEALAGRTPPNLAK</sequence>
<feature type="domain" description="D-isomer specific 2-hydroxyacid dehydrogenase catalytic" evidence="5">
    <location>
        <begin position="4"/>
        <end position="322"/>
    </location>
</feature>
<dbReference type="GO" id="GO:0016618">
    <property type="term" value="F:hydroxypyruvate reductase [NAD(P)H] activity"/>
    <property type="evidence" value="ECO:0007669"/>
    <property type="project" value="TreeGrafter"/>
</dbReference>
<dbReference type="STRING" id="1798381.A2721_01635"/>
<dbReference type="SUPFAM" id="SSF52283">
    <property type="entry name" value="Formate/glycerate dehydrogenase catalytic domain-like"/>
    <property type="match status" value="1"/>
</dbReference>
<dbReference type="InterPro" id="IPR006139">
    <property type="entry name" value="D-isomer_2_OHA_DH_cat_dom"/>
</dbReference>
<evidence type="ECO:0000313" key="8">
    <source>
        <dbReference type="Proteomes" id="UP000177871"/>
    </source>
</evidence>
<comment type="caution">
    <text evidence="7">The sequence shown here is derived from an EMBL/GenBank/DDBJ whole genome shotgun (WGS) entry which is preliminary data.</text>
</comment>
<dbReference type="PROSITE" id="PS00671">
    <property type="entry name" value="D_2_HYDROXYACID_DH_3"/>
    <property type="match status" value="1"/>
</dbReference>
<dbReference type="FunFam" id="3.40.50.720:FF:000203">
    <property type="entry name" value="D-3-phosphoglycerate dehydrogenase (SerA)"/>
    <property type="match status" value="1"/>
</dbReference>
<dbReference type="Pfam" id="PF00389">
    <property type="entry name" value="2-Hacid_dh"/>
    <property type="match status" value="1"/>
</dbReference>
<dbReference type="GO" id="GO:0051287">
    <property type="term" value="F:NAD binding"/>
    <property type="evidence" value="ECO:0007669"/>
    <property type="project" value="InterPro"/>
</dbReference>
<dbReference type="PROSITE" id="PS00670">
    <property type="entry name" value="D_2_HYDROXYACID_DH_2"/>
    <property type="match status" value="1"/>
</dbReference>
<dbReference type="PANTHER" id="PTHR10996">
    <property type="entry name" value="2-HYDROXYACID DEHYDROGENASE-RELATED"/>
    <property type="match status" value="1"/>
</dbReference>
<dbReference type="Proteomes" id="UP000177871">
    <property type="component" value="Unassembled WGS sequence"/>
</dbReference>
<dbReference type="InterPro" id="IPR029753">
    <property type="entry name" value="D-isomer_DH_CS"/>
</dbReference>
<comment type="similarity">
    <text evidence="1 4">Belongs to the D-isomer specific 2-hydroxyacid dehydrogenase family.</text>
</comment>
<dbReference type="CDD" id="cd05301">
    <property type="entry name" value="GDH"/>
    <property type="match status" value="1"/>
</dbReference>
<dbReference type="GO" id="GO:0030267">
    <property type="term" value="F:glyoxylate reductase (NADPH) activity"/>
    <property type="evidence" value="ECO:0007669"/>
    <property type="project" value="TreeGrafter"/>
</dbReference>
<feature type="domain" description="D-isomer specific 2-hydroxyacid dehydrogenase NAD-binding" evidence="6">
    <location>
        <begin position="109"/>
        <end position="292"/>
    </location>
</feature>
<evidence type="ECO:0000256" key="2">
    <source>
        <dbReference type="ARBA" id="ARBA00023002"/>
    </source>
</evidence>
<evidence type="ECO:0000256" key="1">
    <source>
        <dbReference type="ARBA" id="ARBA00005854"/>
    </source>
</evidence>
<dbReference type="InterPro" id="IPR006140">
    <property type="entry name" value="D-isomer_DH_NAD-bd"/>
</dbReference>
<dbReference type="EMBL" id="MFJK01000014">
    <property type="protein sequence ID" value="OGG18470.1"/>
    <property type="molecule type" value="Genomic_DNA"/>
</dbReference>
<dbReference type="SUPFAM" id="SSF51735">
    <property type="entry name" value="NAD(P)-binding Rossmann-fold domains"/>
    <property type="match status" value="1"/>
</dbReference>
<evidence type="ECO:0000259" key="5">
    <source>
        <dbReference type="Pfam" id="PF00389"/>
    </source>
</evidence>
<dbReference type="Gene3D" id="3.40.50.720">
    <property type="entry name" value="NAD(P)-binding Rossmann-like Domain"/>
    <property type="match status" value="2"/>
</dbReference>
<evidence type="ECO:0008006" key="9">
    <source>
        <dbReference type="Google" id="ProtNLM"/>
    </source>
</evidence>
<dbReference type="AlphaFoldDB" id="A0A1F6A1B8"/>
<dbReference type="GO" id="GO:0005829">
    <property type="term" value="C:cytosol"/>
    <property type="evidence" value="ECO:0007669"/>
    <property type="project" value="TreeGrafter"/>
</dbReference>
<dbReference type="PANTHER" id="PTHR10996:SF283">
    <property type="entry name" value="GLYOXYLATE_HYDROXYPYRUVATE REDUCTASE B"/>
    <property type="match status" value="1"/>
</dbReference>
<evidence type="ECO:0000313" key="7">
    <source>
        <dbReference type="EMBL" id="OGG18470.1"/>
    </source>
</evidence>
<proteinExistence type="inferred from homology"/>